<keyword evidence="2" id="KW-1185">Reference proteome</keyword>
<evidence type="ECO:0008006" key="3">
    <source>
        <dbReference type="Google" id="ProtNLM"/>
    </source>
</evidence>
<dbReference type="CDD" id="cd10451">
    <property type="entry name" value="GIY-YIG_LuxR_like"/>
    <property type="match status" value="1"/>
</dbReference>
<comment type="caution">
    <text evidence="1">The sequence shown here is derived from an EMBL/GenBank/DDBJ whole genome shotgun (WGS) entry which is preliminary data.</text>
</comment>
<sequence>MDRKKELKEQYKQMKSEMGIFAVRTKDGTKYFLETTQNLKGKINSTRFQLQHGSHPNKAMQNEWNQRGENNFVIEILEKLEYDKDDETKTDYSEELSIMKMLWEEKLNKN</sequence>
<gene>
    <name evidence="1" type="ORF">LY60_01542</name>
</gene>
<dbReference type="SUPFAM" id="SSF82771">
    <property type="entry name" value="GIY-YIG endonuclease"/>
    <property type="match status" value="1"/>
</dbReference>
<dbReference type="OrthoDB" id="9789954at2"/>
<evidence type="ECO:0000313" key="1">
    <source>
        <dbReference type="EMBL" id="TWH81785.1"/>
    </source>
</evidence>
<dbReference type="RefSeq" id="WP_019230196.1">
    <property type="nucleotide sequence ID" value="NZ_DAMBUX010000020.1"/>
</dbReference>
<proteinExistence type="predicted"/>
<dbReference type="Proteomes" id="UP000315343">
    <property type="component" value="Unassembled WGS sequence"/>
</dbReference>
<name>A0A562JFR2_9FIRM</name>
<evidence type="ECO:0000313" key="2">
    <source>
        <dbReference type="Proteomes" id="UP000315343"/>
    </source>
</evidence>
<organism evidence="1 2">
    <name type="scientific">Sedimentibacter saalensis</name>
    <dbReference type="NCBI Taxonomy" id="130788"/>
    <lineage>
        <taxon>Bacteria</taxon>
        <taxon>Bacillati</taxon>
        <taxon>Bacillota</taxon>
        <taxon>Tissierellia</taxon>
        <taxon>Sedimentibacter</taxon>
    </lineage>
</organism>
<dbReference type="AlphaFoldDB" id="A0A562JFR2"/>
<reference evidence="1 2" key="1">
    <citation type="submission" date="2019-07" db="EMBL/GenBank/DDBJ databases">
        <title>Genomic Encyclopedia of Type Strains, Phase I: the one thousand microbial genomes (KMG-I) project.</title>
        <authorList>
            <person name="Kyrpides N."/>
        </authorList>
    </citation>
    <scope>NUCLEOTIDE SEQUENCE [LARGE SCALE GENOMIC DNA]</scope>
    <source>
        <strain evidence="1 2">DSM 13558</strain>
    </source>
</reference>
<dbReference type="EMBL" id="VLKH01000003">
    <property type="protein sequence ID" value="TWH81785.1"/>
    <property type="molecule type" value="Genomic_DNA"/>
</dbReference>
<protein>
    <recommendedName>
        <fullName evidence="3">GIY-YIG catalytic domain-containing protein</fullName>
    </recommendedName>
</protein>
<accession>A0A562JFR2</accession>
<dbReference type="Gene3D" id="3.40.1440.10">
    <property type="entry name" value="GIY-YIG endonuclease"/>
    <property type="match status" value="1"/>
</dbReference>
<dbReference type="InterPro" id="IPR035901">
    <property type="entry name" value="GIY-YIG_endonuc_sf"/>
</dbReference>